<evidence type="ECO:0000313" key="2">
    <source>
        <dbReference type="EMBL" id="NLR94962.1"/>
    </source>
</evidence>
<proteinExistence type="predicted"/>
<name>A0A7X8SRA2_9BACT</name>
<dbReference type="GO" id="GO:0003676">
    <property type="term" value="F:nucleic acid binding"/>
    <property type="evidence" value="ECO:0007669"/>
    <property type="project" value="InterPro"/>
</dbReference>
<accession>A0A7X8SRA2</accession>
<dbReference type="RefSeq" id="WP_168885671.1">
    <property type="nucleotide sequence ID" value="NZ_JABAIL010000016.1"/>
</dbReference>
<comment type="caution">
    <text evidence="2">The sequence shown here is derived from an EMBL/GenBank/DDBJ whole genome shotgun (WGS) entry which is preliminary data.</text>
</comment>
<dbReference type="SUPFAM" id="SSF53098">
    <property type="entry name" value="Ribonuclease H-like"/>
    <property type="match status" value="1"/>
</dbReference>
<organism evidence="2 3">
    <name type="scientific">Flammeovirga agarivorans</name>
    <dbReference type="NCBI Taxonomy" id="2726742"/>
    <lineage>
        <taxon>Bacteria</taxon>
        <taxon>Pseudomonadati</taxon>
        <taxon>Bacteroidota</taxon>
        <taxon>Cytophagia</taxon>
        <taxon>Cytophagales</taxon>
        <taxon>Flammeovirgaceae</taxon>
        <taxon>Flammeovirga</taxon>
    </lineage>
</organism>
<keyword evidence="3" id="KW-1185">Reference proteome</keyword>
<protein>
    <recommendedName>
        <fullName evidence="4">Exonuclease domain-containing protein</fullName>
    </recommendedName>
</protein>
<reference evidence="2 3" key="1">
    <citation type="submission" date="2020-04" db="EMBL/GenBank/DDBJ databases">
        <title>Flammeovirga sp. SR4, a novel species isolated from seawater.</title>
        <authorList>
            <person name="Wang X."/>
        </authorList>
    </citation>
    <scope>NUCLEOTIDE SEQUENCE [LARGE SCALE GENOMIC DNA]</scope>
    <source>
        <strain evidence="2 3">SR4</strain>
    </source>
</reference>
<dbReference type="Gene3D" id="3.30.420.10">
    <property type="entry name" value="Ribonuclease H-like superfamily/Ribonuclease H"/>
    <property type="match status" value="1"/>
</dbReference>
<dbReference type="InterPro" id="IPR012337">
    <property type="entry name" value="RNaseH-like_sf"/>
</dbReference>
<evidence type="ECO:0000256" key="1">
    <source>
        <dbReference type="SAM" id="Coils"/>
    </source>
</evidence>
<sequence>MKYFLVYPEFKKALKLGTDSKVKKAKKDYDKNPVKYFPALTYERNLFEHYCKLYFYSAQEVYDLGFTKSFKEKYLKRDGERSGMGGSTFHCYLKSNVESVIKKKNLTEALKDNLEKRVKRSENGSRAWEKRLYKEYEEAMKETAKQRESLEKRKEEEYKEAEQSVIRQKEILEDFQFNREAINKAEYFVLETATTGLDEYPNSALQISLIDNNGVIHLNMFTKARYGLSDWTDAQSLHGITPSMVKDKELANSYDLVVNEIIKDKTLYIYNKYFDLYFVNIDNPENVRCAMTLFSEVYGELHEFYDEYVYQKLSTAFKYYGGTEEDLKEMLQETEVDVDSYNSLHKCFITLFVVKHLTKETSKEINP</sequence>
<gene>
    <name evidence="2" type="ORF">HGP29_27395</name>
</gene>
<dbReference type="InterPro" id="IPR036397">
    <property type="entry name" value="RNaseH_sf"/>
</dbReference>
<feature type="coiled-coil region" evidence="1">
    <location>
        <begin position="97"/>
        <end position="171"/>
    </location>
</feature>
<evidence type="ECO:0008006" key="4">
    <source>
        <dbReference type="Google" id="ProtNLM"/>
    </source>
</evidence>
<evidence type="ECO:0000313" key="3">
    <source>
        <dbReference type="Proteomes" id="UP000585050"/>
    </source>
</evidence>
<dbReference type="AlphaFoldDB" id="A0A7X8SRA2"/>
<dbReference type="EMBL" id="JABAIL010000016">
    <property type="protein sequence ID" value="NLR94962.1"/>
    <property type="molecule type" value="Genomic_DNA"/>
</dbReference>
<keyword evidence="1" id="KW-0175">Coiled coil</keyword>
<dbReference type="Proteomes" id="UP000585050">
    <property type="component" value="Unassembled WGS sequence"/>
</dbReference>